<dbReference type="AlphaFoldDB" id="A0A853EU00"/>
<feature type="domain" description="Ribosome maturation factor RimP N-terminal" evidence="5">
    <location>
        <begin position="14"/>
        <end position="88"/>
    </location>
</feature>
<reference evidence="7 8" key="1">
    <citation type="submission" date="2020-07" db="EMBL/GenBank/DDBJ databases">
        <title>MOT database genomes.</title>
        <authorList>
            <person name="Joseph S."/>
            <person name="Aduse-Opoku J."/>
            <person name="Hashim A."/>
            <person name="Wade W."/>
            <person name="Curtis M."/>
        </authorList>
    </citation>
    <scope>NUCLEOTIDE SEQUENCE [LARGE SCALE GENOMIC DNA]</scope>
    <source>
        <strain evidence="7 8">DSM 100099</strain>
    </source>
</reference>
<feature type="compositionally biased region" description="Acidic residues" evidence="4">
    <location>
        <begin position="161"/>
        <end position="172"/>
    </location>
</feature>
<dbReference type="EMBL" id="JACBYE010000011">
    <property type="protein sequence ID" value="NYS93224.1"/>
    <property type="molecule type" value="Genomic_DNA"/>
</dbReference>
<feature type="domain" description="Ribosome maturation factor RimP C-terminal" evidence="6">
    <location>
        <begin position="92"/>
        <end position="153"/>
    </location>
</feature>
<dbReference type="GO" id="GO:0006412">
    <property type="term" value="P:translation"/>
    <property type="evidence" value="ECO:0007669"/>
    <property type="project" value="TreeGrafter"/>
</dbReference>
<evidence type="ECO:0000256" key="1">
    <source>
        <dbReference type="ARBA" id="ARBA00022490"/>
    </source>
</evidence>
<dbReference type="Pfam" id="PF17384">
    <property type="entry name" value="DUF150_C"/>
    <property type="match status" value="1"/>
</dbReference>
<sequence length="181" mass="19173">MAASPIAEQVADAVRPGVESAGLVLEDVQVAPAGARTVVRVVLDLTEDQTGALGLDQVAEVSRVISDTLDTLPALPGKFTLEVTSPGTSRPLTELRHFKRARTRLVAVDLVEGESFTERLTAVEGEVLVFEAADGAAHEVPFADVRSGQVEVELKRAAAVDESDFEDFDGSEDTDRTDGEG</sequence>
<dbReference type="InterPro" id="IPR028998">
    <property type="entry name" value="RimP_C"/>
</dbReference>
<dbReference type="InterPro" id="IPR003728">
    <property type="entry name" value="Ribosome_maturation_RimP"/>
</dbReference>
<evidence type="ECO:0000256" key="4">
    <source>
        <dbReference type="SAM" id="MobiDB-lite"/>
    </source>
</evidence>
<evidence type="ECO:0000259" key="6">
    <source>
        <dbReference type="Pfam" id="PF17384"/>
    </source>
</evidence>
<comment type="function">
    <text evidence="3">Required for maturation of 30S ribosomal subunits.</text>
</comment>
<dbReference type="PANTHER" id="PTHR33867">
    <property type="entry name" value="RIBOSOME MATURATION FACTOR RIMP"/>
    <property type="match status" value="1"/>
</dbReference>
<comment type="caution">
    <text evidence="7">The sequence shown here is derived from an EMBL/GenBank/DDBJ whole genome shotgun (WGS) entry which is preliminary data.</text>
</comment>
<comment type="subcellular location">
    <subcellularLocation>
        <location evidence="3">Cytoplasm</location>
    </subcellularLocation>
</comment>
<dbReference type="InterPro" id="IPR035956">
    <property type="entry name" value="RimP_N_sf"/>
</dbReference>
<dbReference type="HAMAP" id="MF_01077">
    <property type="entry name" value="RimP"/>
    <property type="match status" value="1"/>
</dbReference>
<dbReference type="GO" id="GO:0005829">
    <property type="term" value="C:cytosol"/>
    <property type="evidence" value="ECO:0007669"/>
    <property type="project" value="TreeGrafter"/>
</dbReference>
<evidence type="ECO:0000259" key="5">
    <source>
        <dbReference type="Pfam" id="PF02576"/>
    </source>
</evidence>
<dbReference type="SUPFAM" id="SSF75420">
    <property type="entry name" value="YhbC-like, N-terminal domain"/>
    <property type="match status" value="1"/>
</dbReference>
<dbReference type="CDD" id="cd01734">
    <property type="entry name" value="YlxS_C"/>
    <property type="match status" value="1"/>
</dbReference>
<proteinExistence type="inferred from homology"/>
<gene>
    <name evidence="3" type="primary">rimP</name>
    <name evidence="7" type="ORF">HZZ10_06740</name>
</gene>
<dbReference type="InterPro" id="IPR028989">
    <property type="entry name" value="RimP_N"/>
</dbReference>
<protein>
    <recommendedName>
        <fullName evidence="3">Ribosome maturation factor RimP</fullName>
    </recommendedName>
</protein>
<dbReference type="Gene3D" id="3.30.300.70">
    <property type="entry name" value="RimP-like superfamily, N-terminal"/>
    <property type="match status" value="1"/>
</dbReference>
<evidence type="ECO:0000256" key="2">
    <source>
        <dbReference type="ARBA" id="ARBA00022517"/>
    </source>
</evidence>
<keyword evidence="8" id="KW-1185">Reference proteome</keyword>
<organism evidence="7 8">
    <name type="scientific">Sanguibacter inulinus</name>
    <dbReference type="NCBI Taxonomy" id="60922"/>
    <lineage>
        <taxon>Bacteria</taxon>
        <taxon>Bacillati</taxon>
        <taxon>Actinomycetota</taxon>
        <taxon>Actinomycetes</taxon>
        <taxon>Micrococcales</taxon>
        <taxon>Sanguibacteraceae</taxon>
        <taxon>Sanguibacter</taxon>
    </lineage>
</organism>
<feature type="region of interest" description="Disordered" evidence="4">
    <location>
        <begin position="161"/>
        <end position="181"/>
    </location>
</feature>
<dbReference type="GO" id="GO:0000028">
    <property type="term" value="P:ribosomal small subunit assembly"/>
    <property type="evidence" value="ECO:0007669"/>
    <property type="project" value="TreeGrafter"/>
</dbReference>
<dbReference type="Pfam" id="PF02576">
    <property type="entry name" value="RimP_N"/>
    <property type="match status" value="1"/>
</dbReference>
<name>A0A853EU00_9MICO</name>
<evidence type="ECO:0000313" key="7">
    <source>
        <dbReference type="EMBL" id="NYS93224.1"/>
    </source>
</evidence>
<dbReference type="Proteomes" id="UP000561011">
    <property type="component" value="Unassembled WGS sequence"/>
</dbReference>
<accession>A0A853EU00</accession>
<evidence type="ECO:0000313" key="8">
    <source>
        <dbReference type="Proteomes" id="UP000561011"/>
    </source>
</evidence>
<keyword evidence="1 3" id="KW-0963">Cytoplasm</keyword>
<dbReference type="PANTHER" id="PTHR33867:SF1">
    <property type="entry name" value="RIBOSOME MATURATION FACTOR RIMP"/>
    <property type="match status" value="1"/>
</dbReference>
<keyword evidence="2 3" id="KW-0690">Ribosome biogenesis</keyword>
<dbReference type="RefSeq" id="WP_056130044.1">
    <property type="nucleotide sequence ID" value="NZ_JACBYE010000011.1"/>
</dbReference>
<comment type="similarity">
    <text evidence="3">Belongs to the RimP family.</text>
</comment>
<evidence type="ECO:0000256" key="3">
    <source>
        <dbReference type="HAMAP-Rule" id="MF_01077"/>
    </source>
</evidence>